<evidence type="ECO:0000313" key="3">
    <source>
        <dbReference type="Proteomes" id="UP000810252"/>
    </source>
</evidence>
<dbReference type="GO" id="GO:0016746">
    <property type="term" value="F:acyltransferase activity"/>
    <property type="evidence" value="ECO:0007669"/>
    <property type="project" value="InterPro"/>
</dbReference>
<dbReference type="AlphaFoldDB" id="A0A9D9HCF4"/>
<accession>A0A9D9HCF4</accession>
<gene>
    <name evidence="2" type="ORF">IAC29_07440</name>
</gene>
<dbReference type="Proteomes" id="UP000810252">
    <property type="component" value="Unassembled WGS sequence"/>
</dbReference>
<comment type="caution">
    <text evidence="2">The sequence shown here is derived from an EMBL/GenBank/DDBJ whole genome shotgun (WGS) entry which is preliminary data.</text>
</comment>
<organism evidence="2 3">
    <name type="scientific">Candidatus Cryptobacteroides merdigallinarum</name>
    <dbReference type="NCBI Taxonomy" id="2840770"/>
    <lineage>
        <taxon>Bacteria</taxon>
        <taxon>Pseudomonadati</taxon>
        <taxon>Bacteroidota</taxon>
        <taxon>Bacteroidia</taxon>
        <taxon>Bacteroidales</taxon>
        <taxon>Candidatus Cryptobacteroides</taxon>
    </lineage>
</organism>
<dbReference type="EMBL" id="JADIMQ010000106">
    <property type="protein sequence ID" value="MBO8449085.1"/>
    <property type="molecule type" value="Genomic_DNA"/>
</dbReference>
<evidence type="ECO:0000313" key="2">
    <source>
        <dbReference type="EMBL" id="MBO8449085.1"/>
    </source>
</evidence>
<reference evidence="2" key="1">
    <citation type="submission" date="2020-10" db="EMBL/GenBank/DDBJ databases">
        <authorList>
            <person name="Gilroy R."/>
        </authorList>
    </citation>
    <scope>NUCLEOTIDE SEQUENCE</scope>
    <source>
        <strain evidence="2">20514</strain>
    </source>
</reference>
<dbReference type="InterPro" id="IPR045746">
    <property type="entry name" value="ACT14924-like_Acyltransf_dom"/>
</dbReference>
<dbReference type="SUPFAM" id="SSF69593">
    <property type="entry name" value="Glycerol-3-phosphate (1)-acyltransferase"/>
    <property type="match status" value="1"/>
</dbReference>
<protein>
    <submittedName>
        <fullName evidence="2">Hemolysin</fullName>
    </submittedName>
</protein>
<dbReference type="Pfam" id="PF19576">
    <property type="entry name" value="Acyltransf_2"/>
    <property type="match status" value="1"/>
</dbReference>
<sequence length="272" mass="30037">MPLLTLEEIGQAAPVFRGRCGRAVAGALMKALSVDRINDLYDRNCSLSGPEFAKAILEDIGVEYTVSGLEWTGELGPGAFITVSNHPYGSIDGIVLADLFGHIRPDYKLIVNKMLSRIKALGVNFINVTPTGKEHTAPTKDSISGIMEAVRHVKGGHPLGIFPAGAVSDFSIRDRCVRDREWQLPIIQLVRKLRVPVLPVKFLDRNSDFYYNLGLIDWRVRLLRLPSEVFNKRGKPVRVAIGRPISPDVQAGFRDDAAFGAFLRETVYGLGR</sequence>
<evidence type="ECO:0000259" key="1">
    <source>
        <dbReference type="SMART" id="SM00563"/>
    </source>
</evidence>
<feature type="domain" description="Phospholipid/glycerol acyltransferase" evidence="1">
    <location>
        <begin position="80"/>
        <end position="205"/>
    </location>
</feature>
<dbReference type="SMART" id="SM00563">
    <property type="entry name" value="PlsC"/>
    <property type="match status" value="1"/>
</dbReference>
<reference evidence="2" key="2">
    <citation type="journal article" date="2021" name="PeerJ">
        <title>Extensive microbial diversity within the chicken gut microbiome revealed by metagenomics and culture.</title>
        <authorList>
            <person name="Gilroy R."/>
            <person name="Ravi A."/>
            <person name="Getino M."/>
            <person name="Pursley I."/>
            <person name="Horton D.L."/>
            <person name="Alikhan N.F."/>
            <person name="Baker D."/>
            <person name="Gharbi K."/>
            <person name="Hall N."/>
            <person name="Watson M."/>
            <person name="Adriaenssens E.M."/>
            <person name="Foster-Nyarko E."/>
            <person name="Jarju S."/>
            <person name="Secka A."/>
            <person name="Antonio M."/>
            <person name="Oren A."/>
            <person name="Chaudhuri R.R."/>
            <person name="La Ragione R."/>
            <person name="Hildebrand F."/>
            <person name="Pallen M.J."/>
        </authorList>
    </citation>
    <scope>NUCLEOTIDE SEQUENCE</scope>
    <source>
        <strain evidence="2">20514</strain>
    </source>
</reference>
<dbReference type="InterPro" id="IPR002123">
    <property type="entry name" value="Plipid/glycerol_acylTrfase"/>
</dbReference>
<name>A0A9D9HCF4_9BACT</name>
<proteinExistence type="predicted"/>